<gene>
    <name evidence="2" type="ORF">RR46_02901</name>
</gene>
<feature type="region of interest" description="Disordered" evidence="1">
    <location>
        <begin position="487"/>
        <end position="520"/>
    </location>
</feature>
<reference evidence="2 3" key="1">
    <citation type="journal article" date="2015" name="Nat. Commun.">
        <title>Outbred genome sequencing and CRISPR/Cas9 gene editing in butterflies.</title>
        <authorList>
            <person name="Li X."/>
            <person name="Fan D."/>
            <person name="Zhang W."/>
            <person name="Liu G."/>
            <person name="Zhang L."/>
            <person name="Zhao L."/>
            <person name="Fang X."/>
            <person name="Chen L."/>
            <person name="Dong Y."/>
            <person name="Chen Y."/>
            <person name="Ding Y."/>
            <person name="Zhao R."/>
            <person name="Feng M."/>
            <person name="Zhu Y."/>
            <person name="Feng Y."/>
            <person name="Jiang X."/>
            <person name="Zhu D."/>
            <person name="Xiang H."/>
            <person name="Feng X."/>
            <person name="Li S."/>
            <person name="Wang J."/>
            <person name="Zhang G."/>
            <person name="Kronforst M.R."/>
            <person name="Wang W."/>
        </authorList>
    </citation>
    <scope>NUCLEOTIDE SEQUENCE [LARGE SCALE GENOMIC DNA]</scope>
    <source>
        <strain evidence="2">Ya'a_city_454_Px</strain>
        <tissue evidence="2">Whole body</tissue>
    </source>
</reference>
<evidence type="ECO:0000256" key="1">
    <source>
        <dbReference type="SAM" id="MobiDB-lite"/>
    </source>
</evidence>
<feature type="compositionally biased region" description="Polar residues" evidence="1">
    <location>
        <begin position="487"/>
        <end position="496"/>
    </location>
</feature>
<dbReference type="Gene3D" id="1.25.40.10">
    <property type="entry name" value="Tetratricopeptide repeat domain"/>
    <property type="match status" value="1"/>
</dbReference>
<keyword evidence="3" id="KW-1185">Reference proteome</keyword>
<feature type="compositionally biased region" description="Low complexity" evidence="1">
    <location>
        <begin position="504"/>
        <end position="514"/>
    </location>
</feature>
<dbReference type="InterPro" id="IPR011990">
    <property type="entry name" value="TPR-like_helical_dom_sf"/>
</dbReference>
<proteinExistence type="predicted"/>
<dbReference type="SUPFAM" id="SSF48452">
    <property type="entry name" value="TPR-like"/>
    <property type="match status" value="1"/>
</dbReference>
<protein>
    <recommendedName>
        <fullName evidence="4">Tetratricopeptide repeat protein 18</fullName>
    </recommendedName>
</protein>
<accession>A0A194Q442</accession>
<evidence type="ECO:0000313" key="3">
    <source>
        <dbReference type="Proteomes" id="UP000053268"/>
    </source>
</evidence>
<dbReference type="Proteomes" id="UP000053268">
    <property type="component" value="Unassembled WGS sequence"/>
</dbReference>
<evidence type="ECO:0000313" key="2">
    <source>
        <dbReference type="EMBL" id="KPJ00114.1"/>
    </source>
</evidence>
<sequence length="920" mass="101527">MSGKGTKKNKSRETFKSRSTDFDDYDLDLRLVTFTLYLEGESPGPGDCTFLIYFDDEFLLGEKWEDGHTIDKIVLPLNIEETGTDQEIIADRPLIFLLRGSSGKPSKDQDPFLNIDNRAGGNVDLYPIALGEKEVIVKVPLLIIHSGAPSGCSVDVHVSYNGSINNDKIPLTLTMIAAHCLPSSREGTAFLSGIGLDMIHDPISLKFGMSLSASSATKIVWGNASNAGHAADTQINVPSEDMFVPNDLIIDKSENSVYWNAMRRVLVDSTLLQERLNSNFYVEIAGVPKGGKIEVRGRYVAVVDAGVLLQPGQFGVTVCAKLMFYSADIIPESVGTILDLPPTSARGPAHENEPVTDEYGHEAFIVIRMDLIDPIVPKAKITSLFDLIGFPPPTGLKVAEDSLKILSPPEEPPLDKRRICKESGALMVHKELSNLAYKCTLQMNKSIKRTAANRLLLRVRSMLKQFTPTECSEMDYQDTITSQHSAARRAVTSSFAPQPPKVRPSPGLAASRSRAAGDARISNEHIERNLKISPNHPRVLLSKVFRLLEQRNESDAYNYLTVALNVHSKNRYLLWTYGAIQFDKGPEAIEVATAAFRIAVKGDKSDGTTSAIGWAALHALHHYHGNEHPAFVALKKMRKCFALPVEWKRCLKRWIDSSGEEETFWIPGVIDSRNPFLIAAAFFLCLRCFKLTERILQCVEDGCYERGTQNITKEKPGPGTYYVRAASLLLRLHMDVALEVVEKGIRLFGPCAILSQIRATCLGFARGWDGKCEKALLEANNDGAEPCPGLLLRAAIGGWKTDIMASLQRAARAHKIAPSAYTALTLGRIYGKLREEKLAERWAAAAVKAEPLLSDGWAFLALLAMYKRDVDKARALFRTAKEAGPVSADIVAEIEKVKKVVKVELLPEIMAKDLCLCDYY</sequence>
<dbReference type="EMBL" id="KQ459472">
    <property type="protein sequence ID" value="KPJ00114.1"/>
    <property type="molecule type" value="Genomic_DNA"/>
</dbReference>
<dbReference type="AlphaFoldDB" id="A0A194Q442"/>
<organism evidence="2 3">
    <name type="scientific">Papilio xuthus</name>
    <name type="common">Asian swallowtail butterfly</name>
    <dbReference type="NCBI Taxonomy" id="66420"/>
    <lineage>
        <taxon>Eukaryota</taxon>
        <taxon>Metazoa</taxon>
        <taxon>Ecdysozoa</taxon>
        <taxon>Arthropoda</taxon>
        <taxon>Hexapoda</taxon>
        <taxon>Insecta</taxon>
        <taxon>Pterygota</taxon>
        <taxon>Neoptera</taxon>
        <taxon>Endopterygota</taxon>
        <taxon>Lepidoptera</taxon>
        <taxon>Glossata</taxon>
        <taxon>Ditrysia</taxon>
        <taxon>Papilionoidea</taxon>
        <taxon>Papilionidae</taxon>
        <taxon>Papilioninae</taxon>
        <taxon>Papilio</taxon>
    </lineage>
</organism>
<name>A0A194Q442_PAPXU</name>
<evidence type="ECO:0008006" key="4">
    <source>
        <dbReference type="Google" id="ProtNLM"/>
    </source>
</evidence>